<dbReference type="InterPro" id="IPR031352">
    <property type="entry name" value="SesA"/>
</dbReference>
<name>A0AAD6C5K7_9EURO</name>
<dbReference type="AlphaFoldDB" id="A0AAD6C5K7"/>
<dbReference type="PROSITE" id="PS50005">
    <property type="entry name" value="TPR"/>
    <property type="match status" value="1"/>
</dbReference>
<evidence type="ECO:0000259" key="3">
    <source>
        <dbReference type="Pfam" id="PF17107"/>
    </source>
</evidence>
<sequence length="908" mass="102236">MAEALAIIGLASAIVQFVDFGARVMHQLHKLQDEVSNGPQAYQDIRTRLPLMLDLVKKIRLQIEAGEVDETSQAVMLPVLRSCLSQVQQLEELFIKALPRPGGSSWSRGKKAFIGVIKESEIEKIDLILKTNFDLLVHSGMYHSMTRIERQDHAALQQQMVNVVISQPPAYTPAEYDYKPRSDSVWSQAPSASVFMVPFQRDPKFLERQSIMENIVSKFENQRRVALAGLGGVGKSQIAIEYCYRFREQHPDAHVFWIYAGSPVRFEQGYQEIARRLALPGWDTGKVDILNLVHEWLSDERNGEWLMIVDNADDATVFFGNKLGNNAQERKASKPLVRYIPQSSTGYILFTTRDKRAGERLSGREKPIEIFPMNATDSLNLLRGRIPEEEWSDPNAIKLVEELAYLPLAITQAAAFISENCLTVSEYLELLATGEEDLKDLLSEDLEDLRRDLDTENSVIRTWKLSFDQISREKARAAQILSLMAVLDHHRAPRMLLRKEGETEVGFRTALGALQAFSLISAEKDKDAAVRMHRLVALSTKKWLELTGMLRHWQTEALRVLSVKFPGRDSYLYENWPVLEALTPHAQLVFSYTFSTAADLLECAKLLDFAALYDLTNGKYGEAYEKCLKSLDIRENLLPANHPLTLDSAQTLGETLLHLGELASARSMLQKAVTGREKTLGDLHPDTLESVSDLTITLLELNELAAAEETALRALQGRQKILGEDHPDTFVSLNILSMLYQCQGDLESAKETCEKVLKWRQTSLGPENPHTIMTLNNMAVLQYRRGEHDLAKKTLIAVLAGEERFLGADEGYDIQVSLSNLARIYSEQGDLDDAEAAYRRVLRMQEKIFGPDHPATMQTVKKLTGVLVQQGEHDEIEMLNQWAHGENSTEAEGWEGFGALSMAGLLFD</sequence>
<dbReference type="InterPro" id="IPR019734">
    <property type="entry name" value="TPR_rpt"/>
</dbReference>
<dbReference type="InterPro" id="IPR011990">
    <property type="entry name" value="TPR-like_helical_dom_sf"/>
</dbReference>
<gene>
    <name evidence="4" type="ORF">N7458_007082</name>
</gene>
<evidence type="ECO:0000313" key="5">
    <source>
        <dbReference type="Proteomes" id="UP001213681"/>
    </source>
</evidence>
<keyword evidence="5" id="KW-1185">Reference proteome</keyword>
<dbReference type="RefSeq" id="XP_056766168.1">
    <property type="nucleotide sequence ID" value="XM_056910464.1"/>
</dbReference>
<dbReference type="InterPro" id="IPR027417">
    <property type="entry name" value="P-loop_NTPase"/>
</dbReference>
<evidence type="ECO:0000256" key="1">
    <source>
        <dbReference type="PROSITE-ProRule" id="PRU00339"/>
    </source>
</evidence>
<feature type="coiled-coil region" evidence="2">
    <location>
        <begin position="432"/>
        <end position="459"/>
    </location>
</feature>
<evidence type="ECO:0000313" key="4">
    <source>
        <dbReference type="EMBL" id="KAJ5450633.1"/>
    </source>
</evidence>
<dbReference type="Gene3D" id="1.25.40.10">
    <property type="entry name" value="Tetratricopeptide repeat domain"/>
    <property type="match status" value="2"/>
</dbReference>
<accession>A0AAD6C5K7</accession>
<proteinExistence type="predicted"/>
<dbReference type="Gene3D" id="3.40.50.300">
    <property type="entry name" value="P-loop containing nucleotide triphosphate hydrolases"/>
    <property type="match status" value="1"/>
</dbReference>
<dbReference type="Proteomes" id="UP001213681">
    <property type="component" value="Unassembled WGS sequence"/>
</dbReference>
<dbReference type="EMBL" id="JAPVEA010000006">
    <property type="protein sequence ID" value="KAJ5450633.1"/>
    <property type="molecule type" value="Genomic_DNA"/>
</dbReference>
<evidence type="ECO:0000256" key="2">
    <source>
        <dbReference type="SAM" id="Coils"/>
    </source>
</evidence>
<dbReference type="SUPFAM" id="SSF48452">
    <property type="entry name" value="TPR-like"/>
    <property type="match status" value="2"/>
</dbReference>
<feature type="domain" description="NACHT-NTPase and P-loop NTPases N-terminal" evidence="3">
    <location>
        <begin position="12"/>
        <end position="125"/>
    </location>
</feature>
<comment type="caution">
    <text evidence="4">The sequence shown here is derived from an EMBL/GenBank/DDBJ whole genome shotgun (WGS) entry which is preliminary data.</text>
</comment>
<dbReference type="Pfam" id="PF13374">
    <property type="entry name" value="TPR_10"/>
    <property type="match status" value="2"/>
</dbReference>
<dbReference type="PANTHER" id="PTHR46082">
    <property type="entry name" value="ATP/GTP-BINDING PROTEIN-RELATED"/>
    <property type="match status" value="1"/>
</dbReference>
<dbReference type="InterPro" id="IPR053137">
    <property type="entry name" value="NLR-like"/>
</dbReference>
<keyword evidence="2" id="KW-0175">Coiled coil</keyword>
<dbReference type="PANTHER" id="PTHR46082:SF6">
    <property type="entry name" value="AAA+ ATPASE DOMAIN-CONTAINING PROTEIN-RELATED"/>
    <property type="match status" value="1"/>
</dbReference>
<dbReference type="SMART" id="SM00028">
    <property type="entry name" value="TPR"/>
    <property type="match status" value="4"/>
</dbReference>
<reference evidence="4" key="1">
    <citation type="submission" date="2022-12" db="EMBL/GenBank/DDBJ databases">
        <authorList>
            <person name="Petersen C."/>
        </authorList>
    </citation>
    <scope>NUCLEOTIDE SEQUENCE</scope>
    <source>
        <strain evidence="4">IBT 16125</strain>
    </source>
</reference>
<protein>
    <recommendedName>
        <fullName evidence="3">NACHT-NTPase and P-loop NTPases N-terminal domain-containing protein</fullName>
    </recommendedName>
</protein>
<feature type="repeat" description="TPR" evidence="1">
    <location>
        <begin position="815"/>
        <end position="848"/>
    </location>
</feature>
<organism evidence="4 5">
    <name type="scientific">Penicillium daleae</name>
    <dbReference type="NCBI Taxonomy" id="63821"/>
    <lineage>
        <taxon>Eukaryota</taxon>
        <taxon>Fungi</taxon>
        <taxon>Dikarya</taxon>
        <taxon>Ascomycota</taxon>
        <taxon>Pezizomycotina</taxon>
        <taxon>Eurotiomycetes</taxon>
        <taxon>Eurotiomycetidae</taxon>
        <taxon>Eurotiales</taxon>
        <taxon>Aspergillaceae</taxon>
        <taxon>Penicillium</taxon>
    </lineage>
</organism>
<dbReference type="Pfam" id="PF17107">
    <property type="entry name" value="SesA"/>
    <property type="match status" value="1"/>
</dbReference>
<dbReference type="Pfam" id="PF13424">
    <property type="entry name" value="TPR_12"/>
    <property type="match status" value="2"/>
</dbReference>
<dbReference type="SUPFAM" id="SSF52540">
    <property type="entry name" value="P-loop containing nucleoside triphosphate hydrolases"/>
    <property type="match status" value="1"/>
</dbReference>
<dbReference type="GeneID" id="81600707"/>
<keyword evidence="1" id="KW-0802">TPR repeat</keyword>
<reference evidence="4" key="2">
    <citation type="journal article" date="2023" name="IMA Fungus">
        <title>Comparative genomic study of the Penicillium genus elucidates a diverse pangenome and 15 lateral gene transfer events.</title>
        <authorList>
            <person name="Petersen C."/>
            <person name="Sorensen T."/>
            <person name="Nielsen M.R."/>
            <person name="Sondergaard T.E."/>
            <person name="Sorensen J.L."/>
            <person name="Fitzpatrick D.A."/>
            <person name="Frisvad J.C."/>
            <person name="Nielsen K.L."/>
        </authorList>
    </citation>
    <scope>NUCLEOTIDE SEQUENCE</scope>
    <source>
        <strain evidence="4">IBT 16125</strain>
    </source>
</reference>